<evidence type="ECO:0000313" key="2">
    <source>
        <dbReference type="Proteomes" id="UP000476332"/>
    </source>
</evidence>
<keyword evidence="2" id="KW-1185">Reference proteome</keyword>
<dbReference type="AlphaFoldDB" id="A0A6L9ML58"/>
<dbReference type="PANTHER" id="PTHR38657:SF1">
    <property type="entry name" value="SLR1343 PROTEIN"/>
    <property type="match status" value="1"/>
</dbReference>
<dbReference type="InterPro" id="IPR036134">
    <property type="entry name" value="Crypto/Photolyase_FAD-like_sf"/>
</dbReference>
<sequence length="509" mass="57549">MARIRNLILVLGDQLTPTLTSLAAGDPARDRVLMAELHDEATYVRHHKKKIAFLFSAMRHFAEELRGAGWTVDYVTLDAPGNRGSFSGQVAEAVAEHQPERIVVTEAGEWRVAQMLEGWKAQFSVPVDILPDDRFLCSPADFAAWAESRKQLRMEYFYRDMRRRTGLLMDGDQPAGGQWNFDAENRKPADIDLFMPQPKTHAPDAISEDVLALVAARFGNHFGDLLPFRYAVTRADAEAAVDAFVTEALPNFGDYQDAMLTGQPFLYHAVIAQYLNCGLLDPLRVCRQVEAAFRAGTVPLNAAEGFIRQIIGWREYVRGIYWLKMPGYENRNHFGHTRPLPDFYWTAETDMACVRAAVMQTKELAYAHHIQRLMVTGNFALLAGIDPHELHEWYLTVYADAYEWVELPNTVGMSQFADGGLLASKPYAASGAYINRMSDYCGPCRYDVKQRTGPDACPFNALYWDFIARHREKIRHNPRMAQMVRTFEKFAPDEQHRIAASAATFLAGL</sequence>
<dbReference type="InterPro" id="IPR007357">
    <property type="entry name" value="PhrB-like"/>
</dbReference>
<dbReference type="Gene3D" id="1.10.579.10">
    <property type="entry name" value="DNA Cyclobutane Dipyrimidine Photolyase, subunit A, domain 3"/>
    <property type="match status" value="1"/>
</dbReference>
<gene>
    <name evidence="1" type="ORF">GTW51_17900</name>
</gene>
<dbReference type="Gene3D" id="1.10.10.1710">
    <property type="entry name" value="Deoxyribodipyrimidine photolyase-related"/>
    <property type="match status" value="1"/>
</dbReference>
<dbReference type="Pfam" id="PF04244">
    <property type="entry name" value="DPRP"/>
    <property type="match status" value="1"/>
</dbReference>
<comment type="caution">
    <text evidence="1">The sequence shown here is derived from an EMBL/GenBank/DDBJ whole genome shotgun (WGS) entry which is preliminary data.</text>
</comment>
<name>A0A6L9ML58_9HYPH</name>
<reference evidence="1 2" key="1">
    <citation type="submission" date="2020-01" db="EMBL/GenBank/DDBJ databases">
        <title>Genomes of bacteria type strains.</title>
        <authorList>
            <person name="Chen J."/>
            <person name="Zhu S."/>
            <person name="Chen J."/>
        </authorList>
    </citation>
    <scope>NUCLEOTIDE SEQUENCE [LARGE SCALE GENOMIC DNA]</scope>
    <source>
        <strain evidence="1 2">KCTC 52919</strain>
    </source>
</reference>
<dbReference type="InterPro" id="IPR052551">
    <property type="entry name" value="UV-DNA_repair_photolyase"/>
</dbReference>
<dbReference type="GO" id="GO:0016829">
    <property type="term" value="F:lyase activity"/>
    <property type="evidence" value="ECO:0007669"/>
    <property type="project" value="UniProtKB-KW"/>
</dbReference>
<proteinExistence type="predicted"/>
<protein>
    <submittedName>
        <fullName evidence="1">Cryptochrome/photolyase family protein</fullName>
    </submittedName>
</protein>
<accession>A0A6L9ML58</accession>
<dbReference type="Gene3D" id="1.25.40.80">
    <property type="match status" value="1"/>
</dbReference>
<dbReference type="EMBL" id="JAAAMJ010000017">
    <property type="protein sequence ID" value="NDV88579.1"/>
    <property type="molecule type" value="Genomic_DNA"/>
</dbReference>
<dbReference type="PANTHER" id="PTHR38657">
    <property type="entry name" value="SLR1343 PROTEIN"/>
    <property type="match status" value="1"/>
</dbReference>
<dbReference type="Gene3D" id="3.40.50.620">
    <property type="entry name" value="HUPs"/>
    <property type="match status" value="1"/>
</dbReference>
<organism evidence="1 2">
    <name type="scientific">Aurantimonas aggregata</name>
    <dbReference type="NCBI Taxonomy" id="2047720"/>
    <lineage>
        <taxon>Bacteria</taxon>
        <taxon>Pseudomonadati</taxon>
        <taxon>Pseudomonadota</taxon>
        <taxon>Alphaproteobacteria</taxon>
        <taxon>Hyphomicrobiales</taxon>
        <taxon>Aurantimonadaceae</taxon>
        <taxon>Aurantimonas</taxon>
    </lineage>
</organism>
<keyword evidence="1" id="KW-0456">Lyase</keyword>
<evidence type="ECO:0000313" key="1">
    <source>
        <dbReference type="EMBL" id="NDV88579.1"/>
    </source>
</evidence>
<dbReference type="SUPFAM" id="SSF48173">
    <property type="entry name" value="Cryptochrome/photolyase FAD-binding domain"/>
    <property type="match status" value="1"/>
</dbReference>
<dbReference type="RefSeq" id="WP_163045427.1">
    <property type="nucleotide sequence ID" value="NZ_JAAAMJ010000017.1"/>
</dbReference>
<dbReference type="InterPro" id="IPR014729">
    <property type="entry name" value="Rossmann-like_a/b/a_fold"/>
</dbReference>
<dbReference type="Proteomes" id="UP000476332">
    <property type="component" value="Unassembled WGS sequence"/>
</dbReference>